<keyword evidence="1" id="KW-0812">Transmembrane</keyword>
<feature type="transmembrane region" description="Helical" evidence="1">
    <location>
        <begin position="152"/>
        <end position="171"/>
    </location>
</feature>
<keyword evidence="3" id="KW-1185">Reference proteome</keyword>
<evidence type="ECO:0000313" key="3">
    <source>
        <dbReference type="Proteomes" id="UP000284605"/>
    </source>
</evidence>
<dbReference type="RefSeq" id="WP_119782678.1">
    <property type="nucleotide sequence ID" value="NZ_QYUK01000016.1"/>
</dbReference>
<organism evidence="2 3">
    <name type="scientific">Oleomonas cavernae</name>
    <dbReference type="NCBI Taxonomy" id="2320859"/>
    <lineage>
        <taxon>Bacteria</taxon>
        <taxon>Pseudomonadati</taxon>
        <taxon>Pseudomonadota</taxon>
        <taxon>Alphaproteobacteria</taxon>
        <taxon>Acetobacterales</taxon>
        <taxon>Acetobacteraceae</taxon>
        <taxon>Oleomonas</taxon>
    </lineage>
</organism>
<keyword evidence="1" id="KW-0472">Membrane</keyword>
<evidence type="ECO:0000256" key="1">
    <source>
        <dbReference type="SAM" id="Phobius"/>
    </source>
</evidence>
<dbReference type="Proteomes" id="UP000284605">
    <property type="component" value="Unassembled WGS sequence"/>
</dbReference>
<sequence>MPQPPQFVDRNDRRLRRLGLAGRQVTVTLGEREILLTGEAGSTARIAFASLTRARFGFVEGKSGTYPFVRLWLSGQDRPLELGGGYGRQPYYAFAHALAAALFAARPDLAIETGDGYFTPILVIGAFGAMALFCTGMTLLLLLSGSEDWTDFLGALAVSLALLIPLGWWSLSRYAPRRIRRADEVLRALPGYKPA</sequence>
<dbReference type="EMBL" id="QYUK01000016">
    <property type="protein sequence ID" value="RJF80627.1"/>
    <property type="molecule type" value="Genomic_DNA"/>
</dbReference>
<gene>
    <name evidence="2" type="ORF">D3874_26325</name>
</gene>
<dbReference type="AlphaFoldDB" id="A0A418VU04"/>
<feature type="transmembrane region" description="Helical" evidence="1">
    <location>
        <begin position="117"/>
        <end position="140"/>
    </location>
</feature>
<proteinExistence type="predicted"/>
<keyword evidence="1" id="KW-1133">Transmembrane helix</keyword>
<accession>A0A418VU04</accession>
<protein>
    <submittedName>
        <fullName evidence="2">Uncharacterized protein</fullName>
    </submittedName>
</protein>
<reference evidence="2 3" key="1">
    <citation type="submission" date="2018-09" db="EMBL/GenBank/DDBJ databases">
        <authorList>
            <person name="Zhu H."/>
        </authorList>
    </citation>
    <scope>NUCLEOTIDE SEQUENCE [LARGE SCALE GENOMIC DNA]</scope>
    <source>
        <strain evidence="2 3">K1W22B-8</strain>
    </source>
</reference>
<evidence type="ECO:0000313" key="2">
    <source>
        <dbReference type="EMBL" id="RJF80627.1"/>
    </source>
</evidence>
<comment type="caution">
    <text evidence="2">The sequence shown here is derived from an EMBL/GenBank/DDBJ whole genome shotgun (WGS) entry which is preliminary data.</text>
</comment>
<name>A0A418VU04_9PROT</name>